<dbReference type="GO" id="GO:0004630">
    <property type="term" value="F:phospholipase D activity"/>
    <property type="evidence" value="ECO:0007669"/>
    <property type="project" value="UniProtKB-EC"/>
</dbReference>
<dbReference type="OrthoDB" id="3740959at2"/>
<accession>A0A1E5NY50</accession>
<dbReference type="EC" id="3.1.4.4" evidence="3"/>
<reference evidence="9 10" key="1">
    <citation type="submission" date="2016-08" db="EMBL/GenBank/DDBJ databases">
        <title>Complete genome sequence of Streptomyces agglomeratus strain 6-3-2, a novel anti-MRSA actinomycete isolated from Wuli of Tebit, China.</title>
        <authorList>
            <person name="Chen X."/>
        </authorList>
    </citation>
    <scope>NUCLEOTIDE SEQUENCE [LARGE SCALE GENOMIC DNA]</scope>
    <source>
        <strain evidence="9 10">6-3-2</strain>
    </source>
</reference>
<evidence type="ECO:0000256" key="4">
    <source>
        <dbReference type="ARBA" id="ARBA00022801"/>
    </source>
</evidence>
<dbReference type="PANTHER" id="PTHR43856:SF1">
    <property type="entry name" value="MITOCHONDRIAL CARDIOLIPIN HYDROLASE"/>
    <property type="match status" value="1"/>
</dbReference>
<evidence type="ECO:0000313" key="9">
    <source>
        <dbReference type="EMBL" id="OEJ21253.1"/>
    </source>
</evidence>
<dbReference type="PANTHER" id="PTHR43856">
    <property type="entry name" value="CARDIOLIPIN HYDROLASE"/>
    <property type="match status" value="1"/>
</dbReference>
<evidence type="ECO:0000256" key="1">
    <source>
        <dbReference type="ARBA" id="ARBA00000798"/>
    </source>
</evidence>
<keyword evidence="4" id="KW-0378">Hydrolase</keyword>
<dbReference type="GO" id="GO:0016042">
    <property type="term" value="P:lipid catabolic process"/>
    <property type="evidence" value="ECO:0007669"/>
    <property type="project" value="UniProtKB-KW"/>
</dbReference>
<dbReference type="STRING" id="285458.BGM19_37225"/>
<evidence type="ECO:0000256" key="6">
    <source>
        <dbReference type="ARBA" id="ARBA00023098"/>
    </source>
</evidence>
<dbReference type="GO" id="GO:0016891">
    <property type="term" value="F:RNA endonuclease activity producing 5'-phosphomonoesters, hydrolytic mechanism"/>
    <property type="evidence" value="ECO:0007669"/>
    <property type="project" value="TreeGrafter"/>
</dbReference>
<evidence type="ECO:0000259" key="8">
    <source>
        <dbReference type="Pfam" id="PF13091"/>
    </source>
</evidence>
<feature type="domain" description="Phospholipase D-like" evidence="8">
    <location>
        <begin position="295"/>
        <end position="410"/>
    </location>
</feature>
<proteinExistence type="inferred from homology"/>
<dbReference type="InterPro" id="IPR025202">
    <property type="entry name" value="PLD-like_dom"/>
</dbReference>
<evidence type="ECO:0000256" key="3">
    <source>
        <dbReference type="ARBA" id="ARBA00012027"/>
    </source>
</evidence>
<feature type="signal peptide" evidence="7">
    <location>
        <begin position="1"/>
        <end position="30"/>
    </location>
</feature>
<dbReference type="InterPro" id="IPR051406">
    <property type="entry name" value="PLD_domain"/>
</dbReference>
<dbReference type="Pfam" id="PF13091">
    <property type="entry name" value="PLDc_2"/>
    <property type="match status" value="2"/>
</dbReference>
<keyword evidence="5" id="KW-0442">Lipid degradation</keyword>
<sequence>MTKIKFARMATTTAATLALLGATAPAPALADGGTPAPAVTTGALFNDPTSPDPARTDAIPTHLARLIDGAVPGSDIMISTYVFGSKWVVERLNAAHLRGVNVQVILDSETRRHWEGGPMYDLLAAGLAKKPAGSGDSWVRLCADKQACLAKDPTPADGWPSVNHNKFYLFSRTKGSATATVPVDNVVVQSSANMTTWDRKKSWNDALTVADNQALYGAYAAYFKRQAEAQADPSKQVSDVLMDTQAGRAKAYFFPRATTDVIVNILSTVDDPVDGKPACYGNDAGYGTTDGRTVIRVAMHGITRPEVAQKLWDLDDAGCYVDIVYRDLDASGTTVEQILNKPTRYGGIDLHKLDDAAGGTHTATHTKYLLVEGTYKGRNNQKIVFTGSHPFTKSGLIGNDEALLKWDDSTDPEHHTASVHDAYRENFRAQRAVADAQNTPPQP</sequence>
<dbReference type="SUPFAM" id="SSF56024">
    <property type="entry name" value="Phospholipase D/nuclease"/>
    <property type="match status" value="2"/>
</dbReference>
<dbReference type="AlphaFoldDB" id="A0A1E5NY50"/>
<name>A0A1E5NY50_9ACTN</name>
<evidence type="ECO:0000256" key="7">
    <source>
        <dbReference type="SAM" id="SignalP"/>
    </source>
</evidence>
<evidence type="ECO:0000256" key="2">
    <source>
        <dbReference type="ARBA" id="ARBA00008664"/>
    </source>
</evidence>
<evidence type="ECO:0000313" key="10">
    <source>
        <dbReference type="Proteomes" id="UP000095759"/>
    </source>
</evidence>
<evidence type="ECO:0000256" key="5">
    <source>
        <dbReference type="ARBA" id="ARBA00022963"/>
    </source>
</evidence>
<keyword evidence="10" id="KW-1185">Reference proteome</keyword>
<gene>
    <name evidence="9" type="ORF">AS594_37135</name>
</gene>
<comment type="caution">
    <text evidence="9">The sequence shown here is derived from an EMBL/GenBank/DDBJ whole genome shotgun (WGS) entry which is preliminary data.</text>
</comment>
<comment type="catalytic activity">
    <reaction evidence="1">
        <text>a 1,2-diacyl-sn-glycero-3-phosphocholine + H2O = a 1,2-diacyl-sn-glycero-3-phosphate + choline + H(+)</text>
        <dbReference type="Rhea" id="RHEA:14445"/>
        <dbReference type="ChEBI" id="CHEBI:15354"/>
        <dbReference type="ChEBI" id="CHEBI:15377"/>
        <dbReference type="ChEBI" id="CHEBI:15378"/>
        <dbReference type="ChEBI" id="CHEBI:57643"/>
        <dbReference type="ChEBI" id="CHEBI:58608"/>
        <dbReference type="EC" id="3.1.4.4"/>
    </reaction>
</comment>
<dbReference type="RefSeq" id="WP_069934049.1">
    <property type="nucleotide sequence ID" value="NZ_MEHJ01000002.1"/>
</dbReference>
<protein>
    <recommendedName>
        <fullName evidence="3">phospholipase D</fullName>
        <ecNumber evidence="3">3.1.4.4</ecNumber>
    </recommendedName>
</protein>
<feature type="domain" description="Phospholipase D-like" evidence="8">
    <location>
        <begin position="66"/>
        <end position="225"/>
    </location>
</feature>
<dbReference type="Gene3D" id="3.30.870.10">
    <property type="entry name" value="Endonuclease Chain A"/>
    <property type="match status" value="2"/>
</dbReference>
<dbReference type="EMBL" id="MEHJ01000002">
    <property type="protein sequence ID" value="OEJ21253.1"/>
    <property type="molecule type" value="Genomic_DNA"/>
</dbReference>
<feature type="chain" id="PRO_5009182749" description="phospholipase D" evidence="7">
    <location>
        <begin position="31"/>
        <end position="443"/>
    </location>
</feature>
<keyword evidence="6" id="KW-0443">Lipid metabolism</keyword>
<organism evidence="9 10">
    <name type="scientific">Streptomyces agglomeratus</name>
    <dbReference type="NCBI Taxonomy" id="285458"/>
    <lineage>
        <taxon>Bacteria</taxon>
        <taxon>Bacillati</taxon>
        <taxon>Actinomycetota</taxon>
        <taxon>Actinomycetes</taxon>
        <taxon>Kitasatosporales</taxon>
        <taxon>Streptomycetaceae</taxon>
        <taxon>Streptomyces</taxon>
    </lineage>
</organism>
<dbReference type="Proteomes" id="UP000095759">
    <property type="component" value="Unassembled WGS sequence"/>
</dbReference>
<keyword evidence="7" id="KW-0732">Signal</keyword>
<comment type="similarity">
    <text evidence="2">Belongs to the phospholipase D family.</text>
</comment>